<dbReference type="KEGG" id="fph:Fphi_1653"/>
<evidence type="ECO:0000313" key="2">
    <source>
        <dbReference type="EMBL" id="ABZ87878.1"/>
    </source>
</evidence>
<sequence>MLNRPIRHIQLPSPWNDRTMENYILITWLNDFIFCPYSIYLHNIYSNASDATYYSSSQTKGRDAHKSIDKGIYSTKKDDLIGIDVINHKYGLVGKIDVFHKDKGLLVERKRQIKTIYDGYKYQLYAQYFCLQEMGYDVKAIKFYSMVDNKSYPIDIPTSAKLEKFEKHIQTIKQYNPMDNSFRQNIEKCKFCIYANLCDKTDL</sequence>
<dbReference type="Pfam" id="PF01930">
    <property type="entry name" value="Cas_Cas4"/>
    <property type="match status" value="1"/>
</dbReference>
<dbReference type="Gene3D" id="3.90.320.10">
    <property type="match status" value="1"/>
</dbReference>
<dbReference type="InterPro" id="IPR027616">
    <property type="entry name" value="Cas4_PREFRAN"/>
</dbReference>
<proteinExistence type="predicted"/>
<dbReference type="NCBIfam" id="TIGR04328">
    <property type="entry name" value="cas4_PREFRAN"/>
    <property type="match status" value="1"/>
</dbReference>
<dbReference type="AlphaFoldDB" id="B0TZW6"/>
<dbReference type="HOGENOM" id="CLU_1473253_0_0_6"/>
<protein>
    <recommendedName>
        <fullName evidence="1">DUF83 domain-containing protein</fullName>
    </recommendedName>
</protein>
<dbReference type="InterPro" id="IPR022765">
    <property type="entry name" value="Dna2/Cas4_DUF83"/>
</dbReference>
<name>B0TZW6_FRAP2</name>
<organism evidence="2">
    <name type="scientific">Francisella philomiragia subsp. philomiragia (strain ATCC 25017 / CCUG 19701 / FSC 153 / O#319-036)</name>
    <dbReference type="NCBI Taxonomy" id="484022"/>
    <lineage>
        <taxon>Bacteria</taxon>
        <taxon>Pseudomonadati</taxon>
        <taxon>Pseudomonadota</taxon>
        <taxon>Gammaproteobacteria</taxon>
        <taxon>Thiotrichales</taxon>
        <taxon>Francisellaceae</taxon>
        <taxon>Francisella</taxon>
    </lineage>
</organism>
<feature type="domain" description="DUF83" evidence="1">
    <location>
        <begin position="29"/>
        <end position="198"/>
    </location>
</feature>
<gene>
    <name evidence="2" type="ordered locus">Fphi_1653</name>
</gene>
<reference evidence="2" key="1">
    <citation type="submission" date="2009-01" db="EMBL/GenBank/DDBJ databases">
        <title>Complete sequence of chromosome of Francisella philomiragia subsp. philomiragia ATCC 25017.</title>
        <authorList>
            <consortium name="US DOE Joint Genome Institute"/>
            <person name="Copeland A."/>
            <person name="Lucas S."/>
            <person name="Lapidus A."/>
            <person name="Barry K."/>
            <person name="Detter J.C."/>
            <person name="Glavina del Rio T."/>
            <person name="Hammon N."/>
            <person name="Israni S."/>
            <person name="Dalin E."/>
            <person name="Tice H."/>
            <person name="Pitluck S."/>
            <person name="Chain P."/>
            <person name="Malfatti S."/>
            <person name="Shin M."/>
            <person name="Vergez L."/>
            <person name="Schmutz J."/>
            <person name="Larimer F."/>
            <person name="Land M."/>
            <person name="Hauser L."/>
            <person name="Richardson P."/>
        </authorList>
    </citation>
    <scope>NUCLEOTIDE SEQUENCE</scope>
    <source>
        <strain evidence="2">ATCC 25017</strain>
    </source>
</reference>
<dbReference type="InterPro" id="IPR011604">
    <property type="entry name" value="PDDEXK-like_dom_sf"/>
</dbReference>
<accession>B0TZW6</accession>
<dbReference type="EMBL" id="CP000937">
    <property type="protein sequence ID" value="ABZ87878.1"/>
    <property type="molecule type" value="Genomic_DNA"/>
</dbReference>
<dbReference type="eggNOG" id="ENOG5032VBF">
    <property type="taxonomic scope" value="Bacteria"/>
</dbReference>
<evidence type="ECO:0000259" key="1">
    <source>
        <dbReference type="Pfam" id="PF01930"/>
    </source>
</evidence>